<gene>
    <name evidence="1" type="ORF">CK820_G0008114</name>
</gene>
<protein>
    <submittedName>
        <fullName evidence="1">PCDH15 isoform 34</fullName>
    </submittedName>
</protein>
<reference evidence="1 2" key="1">
    <citation type="submission" date="2017-12" db="EMBL/GenBank/DDBJ databases">
        <title>High-resolution comparative analysis of great ape genomes.</title>
        <authorList>
            <person name="Pollen A."/>
            <person name="Hastie A."/>
            <person name="Hormozdiari F."/>
            <person name="Dougherty M."/>
            <person name="Liu R."/>
            <person name="Chaisson M."/>
            <person name="Hoppe E."/>
            <person name="Hill C."/>
            <person name="Pang A."/>
            <person name="Hillier L."/>
            <person name="Baker C."/>
            <person name="Armstrong J."/>
            <person name="Shendure J."/>
            <person name="Paten B."/>
            <person name="Wilson R."/>
            <person name="Chao H."/>
            <person name="Schneider V."/>
            <person name="Ventura M."/>
            <person name="Kronenberg Z."/>
            <person name="Murali S."/>
            <person name="Gordon D."/>
            <person name="Cantsilieris S."/>
            <person name="Munson K."/>
            <person name="Nelson B."/>
            <person name="Raja A."/>
            <person name="Underwood J."/>
            <person name="Diekhans M."/>
            <person name="Fiddes I."/>
            <person name="Haussler D."/>
            <person name="Eichler E."/>
        </authorList>
    </citation>
    <scope>NUCLEOTIDE SEQUENCE [LARGE SCALE GENOMIC DNA]</scope>
    <source>
        <strain evidence="1">Yerkes chimp pedigree #C0471</strain>
    </source>
</reference>
<accession>A0A2J8NVP1</accession>
<dbReference type="Proteomes" id="UP000236370">
    <property type="component" value="Unassembled WGS sequence"/>
</dbReference>
<organism evidence="1 2">
    <name type="scientific">Pan troglodytes</name>
    <name type="common">Chimpanzee</name>
    <dbReference type="NCBI Taxonomy" id="9598"/>
    <lineage>
        <taxon>Eukaryota</taxon>
        <taxon>Metazoa</taxon>
        <taxon>Chordata</taxon>
        <taxon>Craniata</taxon>
        <taxon>Vertebrata</taxon>
        <taxon>Euteleostomi</taxon>
        <taxon>Mammalia</taxon>
        <taxon>Eutheria</taxon>
        <taxon>Euarchontoglires</taxon>
        <taxon>Primates</taxon>
        <taxon>Haplorrhini</taxon>
        <taxon>Catarrhini</taxon>
        <taxon>Hominidae</taxon>
        <taxon>Pan</taxon>
    </lineage>
</organism>
<proteinExistence type="predicted"/>
<sequence length="36" mass="4520">MKCLNMGVAVDCYHQLDRRNMVRWLVKLRKNMRRKR</sequence>
<evidence type="ECO:0000313" key="1">
    <source>
        <dbReference type="EMBL" id="PNI75826.1"/>
    </source>
</evidence>
<name>A0A2J8NVP1_PANTR</name>
<evidence type="ECO:0000313" key="2">
    <source>
        <dbReference type="Proteomes" id="UP000236370"/>
    </source>
</evidence>
<feature type="non-terminal residue" evidence="1">
    <location>
        <position position="1"/>
    </location>
</feature>
<dbReference type="EMBL" id="NBAG03000223">
    <property type="protein sequence ID" value="PNI75826.1"/>
    <property type="molecule type" value="Genomic_DNA"/>
</dbReference>
<comment type="caution">
    <text evidence="1">The sequence shown here is derived from an EMBL/GenBank/DDBJ whole genome shotgun (WGS) entry which is preliminary data.</text>
</comment>
<dbReference type="AlphaFoldDB" id="A0A2J8NVP1"/>